<evidence type="ECO:0000313" key="3">
    <source>
        <dbReference type="Proteomes" id="UP001281761"/>
    </source>
</evidence>
<reference evidence="2 3" key="1">
    <citation type="journal article" date="2022" name="bioRxiv">
        <title>Genomics of Preaxostyla Flagellates Illuminates Evolutionary Transitions and the Path Towards Mitochondrial Loss.</title>
        <authorList>
            <person name="Novak L.V.F."/>
            <person name="Treitli S.C."/>
            <person name="Pyrih J."/>
            <person name="Halakuc P."/>
            <person name="Pipaliya S.V."/>
            <person name="Vacek V."/>
            <person name="Brzon O."/>
            <person name="Soukal P."/>
            <person name="Eme L."/>
            <person name="Dacks J.B."/>
            <person name="Karnkowska A."/>
            <person name="Elias M."/>
            <person name="Hampl V."/>
        </authorList>
    </citation>
    <scope>NUCLEOTIDE SEQUENCE [LARGE SCALE GENOMIC DNA]</scope>
    <source>
        <strain evidence="2">NAU3</strain>
        <tissue evidence="2">Gut</tissue>
    </source>
</reference>
<keyword evidence="3" id="KW-1185">Reference proteome</keyword>
<sequence length="120" mass="13915">MSDGTEKSENVENELPLSLSERYGIPVKQKRQRSSKEPSEKTKSKKKKKIDKKPSSNLDDVSDKPSVVTSSPNHQDDEEIPFQFHTSVKKDFDPLNGIDLRNKAIQQPYRYRQKLTKKKR</sequence>
<name>A0ABQ9XVP7_9EUKA</name>
<comment type="caution">
    <text evidence="2">The sequence shown here is derived from an EMBL/GenBank/DDBJ whole genome shotgun (WGS) entry which is preliminary data.</text>
</comment>
<organism evidence="2 3">
    <name type="scientific">Blattamonas nauphoetae</name>
    <dbReference type="NCBI Taxonomy" id="2049346"/>
    <lineage>
        <taxon>Eukaryota</taxon>
        <taxon>Metamonada</taxon>
        <taxon>Preaxostyla</taxon>
        <taxon>Oxymonadida</taxon>
        <taxon>Blattamonas</taxon>
    </lineage>
</organism>
<evidence type="ECO:0000313" key="2">
    <source>
        <dbReference type="EMBL" id="KAK2955552.1"/>
    </source>
</evidence>
<proteinExistence type="predicted"/>
<feature type="region of interest" description="Disordered" evidence="1">
    <location>
        <begin position="1"/>
        <end position="120"/>
    </location>
</feature>
<gene>
    <name evidence="2" type="ORF">BLNAU_9408</name>
</gene>
<dbReference type="EMBL" id="JARBJD010000065">
    <property type="protein sequence ID" value="KAK2955552.1"/>
    <property type="molecule type" value="Genomic_DNA"/>
</dbReference>
<evidence type="ECO:0000256" key="1">
    <source>
        <dbReference type="SAM" id="MobiDB-lite"/>
    </source>
</evidence>
<feature type="compositionally biased region" description="Basic and acidic residues" evidence="1">
    <location>
        <begin position="1"/>
        <end position="10"/>
    </location>
</feature>
<protein>
    <submittedName>
        <fullName evidence="2">Uncharacterized protein</fullName>
    </submittedName>
</protein>
<dbReference type="Proteomes" id="UP001281761">
    <property type="component" value="Unassembled WGS sequence"/>
</dbReference>
<feature type="compositionally biased region" description="Basic residues" evidence="1">
    <location>
        <begin position="111"/>
        <end position="120"/>
    </location>
</feature>
<accession>A0ABQ9XVP7</accession>